<name>A0A1T5HTB4_9BACT</name>
<evidence type="ECO:0000313" key="1">
    <source>
        <dbReference type="EMBL" id="SKC23842.1"/>
    </source>
</evidence>
<dbReference type="STRING" id="889453.SAMN03080601_03127"/>
<sequence length="56" mass="6570">MFYHGDFYAGFVEDEVELFWGLGDGVGYVFFDELHLFTGIGFYQCYSSSQSSRYER</sequence>
<gene>
    <name evidence="1" type="ORF">SAMN03080601_03127</name>
</gene>
<protein>
    <submittedName>
        <fullName evidence="1">Uncharacterized protein</fullName>
    </submittedName>
</protein>
<organism evidence="1 2">
    <name type="scientific">Alkalitalea saponilacus</name>
    <dbReference type="NCBI Taxonomy" id="889453"/>
    <lineage>
        <taxon>Bacteria</taxon>
        <taxon>Pseudomonadati</taxon>
        <taxon>Bacteroidota</taxon>
        <taxon>Bacteroidia</taxon>
        <taxon>Marinilabiliales</taxon>
        <taxon>Marinilabiliaceae</taxon>
        <taxon>Alkalitalea</taxon>
    </lineage>
</organism>
<dbReference type="Proteomes" id="UP000191055">
    <property type="component" value="Unassembled WGS sequence"/>
</dbReference>
<dbReference type="EMBL" id="FUYV01000022">
    <property type="protein sequence ID" value="SKC23842.1"/>
    <property type="molecule type" value="Genomic_DNA"/>
</dbReference>
<reference evidence="1 2" key="1">
    <citation type="submission" date="2017-02" db="EMBL/GenBank/DDBJ databases">
        <authorList>
            <person name="Peterson S.W."/>
        </authorList>
    </citation>
    <scope>NUCLEOTIDE SEQUENCE [LARGE SCALE GENOMIC DNA]</scope>
    <source>
        <strain evidence="1 2">DSM 24412</strain>
    </source>
</reference>
<accession>A0A1T5HTB4</accession>
<dbReference type="AlphaFoldDB" id="A0A1T5HTB4"/>
<proteinExistence type="predicted"/>
<evidence type="ECO:0000313" key="2">
    <source>
        <dbReference type="Proteomes" id="UP000191055"/>
    </source>
</evidence>
<keyword evidence="2" id="KW-1185">Reference proteome</keyword>